<dbReference type="PANTHER" id="PTHR31232">
    <property type="match status" value="1"/>
</dbReference>
<dbReference type="InterPro" id="IPR010264">
    <property type="entry name" value="Self-incomp_S1"/>
</dbReference>
<dbReference type="Pfam" id="PF05938">
    <property type="entry name" value="Self-incomp_S1"/>
    <property type="match status" value="1"/>
</dbReference>
<keyword evidence="2" id="KW-1185">Reference proteome</keyword>
<evidence type="ECO:0000313" key="1">
    <source>
        <dbReference type="EMBL" id="KAK8508465.1"/>
    </source>
</evidence>
<proteinExistence type="predicted"/>
<reference evidence="1 2" key="1">
    <citation type="journal article" date="2024" name="G3 (Bethesda)">
        <title>Genome assembly of Hibiscus sabdariffa L. provides insights into metabolisms of medicinal natural products.</title>
        <authorList>
            <person name="Kim T."/>
        </authorList>
    </citation>
    <scope>NUCLEOTIDE SEQUENCE [LARGE SCALE GENOMIC DNA]</scope>
    <source>
        <strain evidence="1">TK-2024</strain>
        <tissue evidence="1">Old leaves</tissue>
    </source>
</reference>
<accession>A0ABR2BPG1</accession>
<sequence length="143" mass="16721">MLDLKQILVALCITLPLALSAGEDEDILFMNYHIHVTNYLPSGPNGEPSLLLNCKSKTKDLGLRAMVKDEDYTWDTKVNFWKTTLFFCHAVWVNHKEIRFDAFRATRDEDRCMVFHMSCLWAVKEDGIYFSNDHLVWTNAYPW</sequence>
<gene>
    <name evidence="1" type="ORF">V6N12_020246</name>
</gene>
<dbReference type="PANTHER" id="PTHR31232:SF164">
    <property type="entry name" value="S-PROTEIN HOMOLOG"/>
    <property type="match status" value="1"/>
</dbReference>
<dbReference type="EMBL" id="JBBPBM010000101">
    <property type="protein sequence ID" value="KAK8508465.1"/>
    <property type="molecule type" value="Genomic_DNA"/>
</dbReference>
<comment type="caution">
    <text evidence="1">The sequence shown here is derived from an EMBL/GenBank/DDBJ whole genome shotgun (WGS) entry which is preliminary data.</text>
</comment>
<organism evidence="1 2">
    <name type="scientific">Hibiscus sabdariffa</name>
    <name type="common">roselle</name>
    <dbReference type="NCBI Taxonomy" id="183260"/>
    <lineage>
        <taxon>Eukaryota</taxon>
        <taxon>Viridiplantae</taxon>
        <taxon>Streptophyta</taxon>
        <taxon>Embryophyta</taxon>
        <taxon>Tracheophyta</taxon>
        <taxon>Spermatophyta</taxon>
        <taxon>Magnoliopsida</taxon>
        <taxon>eudicotyledons</taxon>
        <taxon>Gunneridae</taxon>
        <taxon>Pentapetalae</taxon>
        <taxon>rosids</taxon>
        <taxon>malvids</taxon>
        <taxon>Malvales</taxon>
        <taxon>Malvaceae</taxon>
        <taxon>Malvoideae</taxon>
        <taxon>Hibiscus</taxon>
    </lineage>
</organism>
<protein>
    <submittedName>
        <fullName evidence="1">Uncharacterized protein</fullName>
    </submittedName>
</protein>
<dbReference type="Proteomes" id="UP001472677">
    <property type="component" value="Unassembled WGS sequence"/>
</dbReference>
<evidence type="ECO:0000313" key="2">
    <source>
        <dbReference type="Proteomes" id="UP001472677"/>
    </source>
</evidence>
<name>A0ABR2BPG1_9ROSI</name>